<keyword evidence="2" id="KW-1133">Transmembrane helix</keyword>
<evidence type="ECO:0000256" key="1">
    <source>
        <dbReference type="SAM" id="MobiDB-lite"/>
    </source>
</evidence>
<dbReference type="Proteomes" id="UP001244011">
    <property type="component" value="Unassembled WGS sequence"/>
</dbReference>
<feature type="transmembrane region" description="Helical" evidence="2">
    <location>
        <begin position="501"/>
        <end position="521"/>
    </location>
</feature>
<feature type="signal peptide" evidence="3">
    <location>
        <begin position="1"/>
        <end position="17"/>
    </location>
</feature>
<proteinExistence type="predicted"/>
<dbReference type="GeneID" id="85315040"/>
<accession>A0AAJ0BT94</accession>
<name>A0AAJ0BT94_9PEZI</name>
<dbReference type="RefSeq" id="XP_060280292.1">
    <property type="nucleotide sequence ID" value="XM_060431853.1"/>
</dbReference>
<keyword evidence="2" id="KW-0812">Transmembrane</keyword>
<reference evidence="4" key="1">
    <citation type="submission" date="2023-06" db="EMBL/GenBank/DDBJ databases">
        <title>Genome-scale phylogeny and comparative genomics of the fungal order Sordariales.</title>
        <authorList>
            <consortium name="Lawrence Berkeley National Laboratory"/>
            <person name="Hensen N."/>
            <person name="Bonometti L."/>
            <person name="Westerberg I."/>
            <person name="Brannstrom I.O."/>
            <person name="Guillou S."/>
            <person name="Cros-Aarteil S."/>
            <person name="Calhoun S."/>
            <person name="Haridas S."/>
            <person name="Kuo A."/>
            <person name="Mondo S."/>
            <person name="Pangilinan J."/>
            <person name="Riley R."/>
            <person name="Labutti K."/>
            <person name="Andreopoulos B."/>
            <person name="Lipzen A."/>
            <person name="Chen C."/>
            <person name="Yanf M."/>
            <person name="Daum C."/>
            <person name="Ng V."/>
            <person name="Clum A."/>
            <person name="Steindorff A."/>
            <person name="Ohm R."/>
            <person name="Martin F."/>
            <person name="Silar P."/>
            <person name="Natvig D."/>
            <person name="Lalanne C."/>
            <person name="Gautier V."/>
            <person name="Ament-Velasquez S.L."/>
            <person name="Kruys A."/>
            <person name="Hutchinson M.I."/>
            <person name="Powell A.J."/>
            <person name="Barry K."/>
            <person name="Miller A.N."/>
            <person name="Grigoriev I.V."/>
            <person name="Debuchy R."/>
            <person name="Gladieux P."/>
            <person name="Thoren M.H."/>
            <person name="Johannesson H."/>
        </authorList>
    </citation>
    <scope>NUCLEOTIDE SEQUENCE</scope>
    <source>
        <strain evidence="4">8032-3</strain>
    </source>
</reference>
<keyword evidence="2" id="KW-0472">Membrane</keyword>
<evidence type="ECO:0000256" key="3">
    <source>
        <dbReference type="SAM" id="SignalP"/>
    </source>
</evidence>
<evidence type="ECO:0000313" key="5">
    <source>
        <dbReference type="Proteomes" id="UP001244011"/>
    </source>
</evidence>
<keyword evidence="5" id="KW-1185">Reference proteome</keyword>
<feature type="compositionally biased region" description="Pro residues" evidence="1">
    <location>
        <begin position="468"/>
        <end position="483"/>
    </location>
</feature>
<evidence type="ECO:0000313" key="4">
    <source>
        <dbReference type="EMBL" id="KAK1764079.1"/>
    </source>
</evidence>
<evidence type="ECO:0000256" key="2">
    <source>
        <dbReference type="SAM" id="Phobius"/>
    </source>
</evidence>
<dbReference type="EMBL" id="MU839022">
    <property type="protein sequence ID" value="KAK1764079.1"/>
    <property type="molecule type" value="Genomic_DNA"/>
</dbReference>
<dbReference type="AlphaFoldDB" id="A0AAJ0BT94"/>
<feature type="region of interest" description="Disordered" evidence="1">
    <location>
        <begin position="466"/>
        <end position="495"/>
    </location>
</feature>
<protein>
    <submittedName>
        <fullName evidence="4">Uncharacterized protein</fullName>
    </submittedName>
</protein>
<comment type="caution">
    <text evidence="4">The sequence shown here is derived from an EMBL/GenBank/DDBJ whole genome shotgun (WGS) entry which is preliminary data.</text>
</comment>
<organism evidence="4 5">
    <name type="scientific">Phialemonium atrogriseum</name>
    <dbReference type="NCBI Taxonomy" id="1093897"/>
    <lineage>
        <taxon>Eukaryota</taxon>
        <taxon>Fungi</taxon>
        <taxon>Dikarya</taxon>
        <taxon>Ascomycota</taxon>
        <taxon>Pezizomycotina</taxon>
        <taxon>Sordariomycetes</taxon>
        <taxon>Sordariomycetidae</taxon>
        <taxon>Cephalothecales</taxon>
        <taxon>Cephalothecaceae</taxon>
        <taxon>Phialemonium</taxon>
    </lineage>
</organism>
<sequence length="522" mass="52959">MALPLLAVSLLAHLAAASVVPSHDVKALHQRNPASLERRADETFDLGWAVQDQSLFSANWTGGTGSIPIGLTPFETSLAASFSLVLECLDCRTYGNIVAEFNDDDGLNATLTFNNVGAYMDFGVFASNEGTFTIGLGRFFGNNNQKSSSLNANIGFGIDLVLQFSGEVQASGGFQMAIPDGEQVGIDINFSSDFNVSADINIFPQVDFGLLPIELSNAATNITAALVLKAEAGVGVELAGVEANANVGAHLALVQVSFGAVDTSDGTCEQALFIDAESNAGAFAQVGGRIPGHDFEVGPDVSTVFASAGTTTCLGTKSPAFSSTRADPPLTATDADDCPTALVTGTTDVTRTYAMTSCVVSAVNCPASLTQVVLVTHVEEARTVRCPVNATAVPTATTTTSDSDSSLSTSLPAKALAPSVTPVPFSTAGIVLSHVTAPTVTSLAPSLLASVVAPANATVPGVFETLSVPPPPPPPPAAAPSPPVGGVGDGRGAAKKDAAAGLRPAGLVAALMGVAMWAVLVL</sequence>
<feature type="chain" id="PRO_5042464558" evidence="3">
    <location>
        <begin position="18"/>
        <end position="522"/>
    </location>
</feature>
<gene>
    <name evidence="4" type="ORF">QBC33DRAFT_595896</name>
</gene>
<keyword evidence="3" id="KW-0732">Signal</keyword>